<keyword evidence="4 7" id="KW-0812">Transmembrane</keyword>
<feature type="transmembrane region" description="Helical" evidence="7">
    <location>
        <begin position="244"/>
        <end position="261"/>
    </location>
</feature>
<protein>
    <recommendedName>
        <fullName evidence="8">Polysaccharide chain length determinant N-terminal domain-containing protein</fullName>
    </recommendedName>
</protein>
<evidence type="ECO:0000313" key="10">
    <source>
        <dbReference type="Proteomes" id="UP000693892"/>
    </source>
</evidence>
<dbReference type="Pfam" id="PF02706">
    <property type="entry name" value="Wzz"/>
    <property type="match status" value="1"/>
</dbReference>
<comment type="subcellular location">
    <subcellularLocation>
        <location evidence="1">Cell membrane</location>
        <topology evidence="1">Multi-pass membrane protein</topology>
    </subcellularLocation>
</comment>
<organism evidence="9 10">
    <name type="scientific">Leucobacter soli</name>
    <dbReference type="NCBI Taxonomy" id="2812850"/>
    <lineage>
        <taxon>Bacteria</taxon>
        <taxon>Bacillati</taxon>
        <taxon>Actinomycetota</taxon>
        <taxon>Actinomycetes</taxon>
        <taxon>Micrococcales</taxon>
        <taxon>Microbacteriaceae</taxon>
        <taxon>Leucobacter</taxon>
    </lineage>
</organism>
<evidence type="ECO:0000256" key="7">
    <source>
        <dbReference type="SAM" id="Phobius"/>
    </source>
</evidence>
<evidence type="ECO:0000256" key="4">
    <source>
        <dbReference type="ARBA" id="ARBA00022692"/>
    </source>
</evidence>
<dbReference type="EMBL" id="CAJVAP010000009">
    <property type="protein sequence ID" value="CAG7606919.1"/>
    <property type="molecule type" value="Genomic_DNA"/>
</dbReference>
<sequence length="447" mass="46613">MTTNASAQPGIDIRRYWDILVSRWRLVIAIALLGLLAAGAYLFIVPPTYTAVTTLSVYPLTTERYAPNRNIGNLVDMDAEAVMASSFTVAEVAAESTDGGWTAAELRGGTTAVAGAGSTTLTIRVVGPSEALARTGAAAMAEAYLQMRSDEAADSIDSIVESDRERINEHRQQLTDALERLAAAEPGSTAAAEAAADQQILNLQISSLLTRISSLEGIDTTGGIILNPASMTAITVKPPRTTTLATGLAGGLLLGIIAAFVTHSRRKVVRSGYDLSRALEVETLGKLPTIGGGGVGASAGVEHSDVERAAGGDEALATAAQRLLRQAALRDARTITIVVDAEESAAADLVDRLAREMGDIDAPVAVVSRPGERPTSRAAYVLLPITAAATHAERLRALRVSDVAVLVPKLGETRLAEVRALGRESEQMGAPLIGVLLLAAESRGKRG</sequence>
<dbReference type="InterPro" id="IPR003856">
    <property type="entry name" value="LPS_length_determ_N"/>
</dbReference>
<name>A0A916JYK2_9MICO</name>
<evidence type="ECO:0000256" key="3">
    <source>
        <dbReference type="ARBA" id="ARBA00022475"/>
    </source>
</evidence>
<dbReference type="GO" id="GO:0005886">
    <property type="term" value="C:plasma membrane"/>
    <property type="evidence" value="ECO:0007669"/>
    <property type="project" value="UniProtKB-SubCell"/>
</dbReference>
<gene>
    <name evidence="9" type="ORF">LEUCIP111803_00971</name>
</gene>
<dbReference type="Proteomes" id="UP000693892">
    <property type="component" value="Unassembled WGS sequence"/>
</dbReference>
<accession>A0A916JYK2</accession>
<keyword evidence="6 7" id="KW-0472">Membrane</keyword>
<dbReference type="PANTHER" id="PTHR32309">
    <property type="entry name" value="TYROSINE-PROTEIN KINASE"/>
    <property type="match status" value="1"/>
</dbReference>
<comment type="similarity">
    <text evidence="2">Belongs to the CpsC/CapA family.</text>
</comment>
<evidence type="ECO:0000313" key="9">
    <source>
        <dbReference type="EMBL" id="CAG7606919.1"/>
    </source>
</evidence>
<keyword evidence="10" id="KW-1185">Reference proteome</keyword>
<dbReference type="RefSeq" id="WP_218114600.1">
    <property type="nucleotide sequence ID" value="NZ_CAJVAP010000009.1"/>
</dbReference>
<keyword evidence="5 7" id="KW-1133">Transmembrane helix</keyword>
<evidence type="ECO:0000259" key="8">
    <source>
        <dbReference type="Pfam" id="PF02706"/>
    </source>
</evidence>
<evidence type="ECO:0000256" key="2">
    <source>
        <dbReference type="ARBA" id="ARBA00006683"/>
    </source>
</evidence>
<reference evidence="9" key="1">
    <citation type="submission" date="2021-06" db="EMBL/GenBank/DDBJ databases">
        <authorList>
            <person name="Criscuolo A."/>
        </authorList>
    </citation>
    <scope>NUCLEOTIDE SEQUENCE</scope>
    <source>
        <strain evidence="9">CIP111803</strain>
    </source>
</reference>
<comment type="caution">
    <text evidence="9">The sequence shown here is derived from an EMBL/GenBank/DDBJ whole genome shotgun (WGS) entry which is preliminary data.</text>
</comment>
<keyword evidence="3" id="KW-1003">Cell membrane</keyword>
<feature type="domain" description="Polysaccharide chain length determinant N-terminal" evidence="8">
    <location>
        <begin position="11"/>
        <end position="63"/>
    </location>
</feature>
<proteinExistence type="inferred from homology"/>
<evidence type="ECO:0000256" key="6">
    <source>
        <dbReference type="ARBA" id="ARBA00023136"/>
    </source>
</evidence>
<dbReference type="InterPro" id="IPR050445">
    <property type="entry name" value="Bact_polysacc_biosynth/exp"/>
</dbReference>
<evidence type="ECO:0000256" key="1">
    <source>
        <dbReference type="ARBA" id="ARBA00004651"/>
    </source>
</evidence>
<evidence type="ECO:0000256" key="5">
    <source>
        <dbReference type="ARBA" id="ARBA00022989"/>
    </source>
</evidence>
<feature type="transmembrane region" description="Helical" evidence="7">
    <location>
        <begin position="24"/>
        <end position="44"/>
    </location>
</feature>
<dbReference type="PANTHER" id="PTHR32309:SF31">
    <property type="entry name" value="CAPSULAR EXOPOLYSACCHARIDE FAMILY"/>
    <property type="match status" value="1"/>
</dbReference>
<dbReference type="AlphaFoldDB" id="A0A916JYK2"/>